<evidence type="ECO:0000256" key="1">
    <source>
        <dbReference type="SAM" id="Phobius"/>
    </source>
</evidence>
<dbReference type="InterPro" id="IPR029058">
    <property type="entry name" value="AB_hydrolase_fold"/>
</dbReference>
<organism evidence="3 4">
    <name type="scientific">Halocaridina rubra</name>
    <name type="common">Hawaiian red shrimp</name>
    <dbReference type="NCBI Taxonomy" id="373956"/>
    <lineage>
        <taxon>Eukaryota</taxon>
        <taxon>Metazoa</taxon>
        <taxon>Ecdysozoa</taxon>
        <taxon>Arthropoda</taxon>
        <taxon>Crustacea</taxon>
        <taxon>Multicrustacea</taxon>
        <taxon>Malacostraca</taxon>
        <taxon>Eumalacostraca</taxon>
        <taxon>Eucarida</taxon>
        <taxon>Decapoda</taxon>
        <taxon>Pleocyemata</taxon>
        <taxon>Caridea</taxon>
        <taxon>Atyoidea</taxon>
        <taxon>Atyidae</taxon>
        <taxon>Halocaridina</taxon>
    </lineage>
</organism>
<dbReference type="Gene3D" id="3.40.50.1820">
    <property type="entry name" value="alpha/beta hydrolase"/>
    <property type="match status" value="1"/>
</dbReference>
<dbReference type="PRINTS" id="PR00111">
    <property type="entry name" value="ABHYDROLASE"/>
</dbReference>
<name>A0AAN8ZTS5_HALRR</name>
<feature type="transmembrane region" description="Helical" evidence="1">
    <location>
        <begin position="6"/>
        <end position="30"/>
    </location>
</feature>
<protein>
    <recommendedName>
        <fullName evidence="2">AB hydrolase-1 domain-containing protein</fullName>
    </recommendedName>
</protein>
<comment type="caution">
    <text evidence="3">The sequence shown here is derived from an EMBL/GenBank/DDBJ whole genome shotgun (WGS) entry which is preliminary data.</text>
</comment>
<dbReference type="Proteomes" id="UP001381693">
    <property type="component" value="Unassembled WGS sequence"/>
</dbReference>
<keyword evidence="4" id="KW-1185">Reference proteome</keyword>
<dbReference type="InterPro" id="IPR000073">
    <property type="entry name" value="AB_hydrolase_1"/>
</dbReference>
<dbReference type="AlphaFoldDB" id="A0AAN8ZTS5"/>
<evidence type="ECO:0000259" key="2">
    <source>
        <dbReference type="Pfam" id="PF00561"/>
    </source>
</evidence>
<accession>A0AAN8ZTS5</accession>
<keyword evidence="1" id="KW-0472">Membrane</keyword>
<dbReference type="Pfam" id="PF00561">
    <property type="entry name" value="Abhydrolase_1"/>
    <property type="match status" value="1"/>
</dbReference>
<dbReference type="GO" id="GO:0003824">
    <property type="term" value="F:catalytic activity"/>
    <property type="evidence" value="ECO:0007669"/>
    <property type="project" value="InterPro"/>
</dbReference>
<dbReference type="SUPFAM" id="SSF53474">
    <property type="entry name" value="alpha/beta-Hydrolases"/>
    <property type="match status" value="1"/>
</dbReference>
<feature type="domain" description="AB hydrolase-1" evidence="2">
    <location>
        <begin position="93"/>
        <end position="205"/>
    </location>
</feature>
<dbReference type="NCBIfam" id="NF002043">
    <property type="entry name" value="PRK00870.1"/>
    <property type="match status" value="1"/>
</dbReference>
<reference evidence="3 4" key="1">
    <citation type="submission" date="2023-11" db="EMBL/GenBank/DDBJ databases">
        <title>Halocaridina rubra genome assembly.</title>
        <authorList>
            <person name="Smith C."/>
        </authorList>
    </citation>
    <scope>NUCLEOTIDE SEQUENCE [LARGE SCALE GENOMIC DNA]</scope>
    <source>
        <strain evidence="3">EP-1</strain>
        <tissue evidence="3">Whole</tissue>
    </source>
</reference>
<evidence type="ECO:0000313" key="4">
    <source>
        <dbReference type="Proteomes" id="UP001381693"/>
    </source>
</evidence>
<dbReference type="EMBL" id="JAXCGZ010017327">
    <property type="protein sequence ID" value="KAK7068286.1"/>
    <property type="molecule type" value="Genomic_DNA"/>
</dbReference>
<evidence type="ECO:0000313" key="3">
    <source>
        <dbReference type="EMBL" id="KAK7068286.1"/>
    </source>
</evidence>
<proteinExistence type="predicted"/>
<keyword evidence="1" id="KW-0812">Transmembrane</keyword>
<dbReference type="PRINTS" id="PR00412">
    <property type="entry name" value="EPOXHYDRLASE"/>
</dbReference>
<dbReference type="InterPro" id="IPR000639">
    <property type="entry name" value="Epox_hydrolase-like"/>
</dbReference>
<gene>
    <name evidence="3" type="ORF">SK128_006515</name>
</gene>
<dbReference type="PANTHER" id="PTHR43194">
    <property type="entry name" value="HYDROLASE ALPHA/BETA FOLD FAMILY"/>
    <property type="match status" value="1"/>
</dbReference>
<dbReference type="PANTHER" id="PTHR43194:SF2">
    <property type="entry name" value="PEROXISOMAL MEMBRANE PROTEIN LPX1"/>
    <property type="match status" value="1"/>
</dbReference>
<dbReference type="InterPro" id="IPR050228">
    <property type="entry name" value="Carboxylesterase_BioH"/>
</dbReference>
<keyword evidence="1" id="KW-1133">Transmembrane helix</keyword>
<sequence length="354" mass="40538">MVFMIIIRFCVFPTIIAFLQFVWFMNYFFVKTLDFIFPGKQPRVVRTPEERFDDLEAVGYTFRPNYVELPIGAGKKLPRLHYVDEGPRDGRETILCLHGEPSWSFLYRHMIHMFAKAGYRVIAPDFIGFGKSDKYTQPDSYTHDMHTMTLRLLLDYLNLRRITLVCQDWGGPIGLTVVKDSPHLFSRIVVMNTGLPVAYEPATIANDFMYITPFLLWRSIAQVFGTYLPIRQLFKFALKGSVPSEVLNGYCAPFPTSVYKAGAKAWPLLIPVISNTPFSSEMYETREFLAKAWTKEALILFADGDKITAGWKKTFLKVLPNAVNKTVVGAGHFLQEDKGKEVANHIISFIEEKM</sequence>